<sequence>MTKVENVDRQLVEEYDVSIGQENVAVGLFRALLDATKQDGHVSPMTFNRSAFKSSDVYQVKDEVAGQMKDYQTFKRNKQKPEKSNRKWKNSKIVHGTKRPGIRQKPLQGIHGYYDSIRPRPESIQ</sequence>
<gene>
    <name evidence="2" type="ORF">KEH51_11705</name>
</gene>
<feature type="region of interest" description="Disordered" evidence="1">
    <location>
        <begin position="74"/>
        <end position="125"/>
    </location>
</feature>
<comment type="caution">
    <text evidence="2">The sequence shown here is derived from an EMBL/GenBank/DDBJ whole genome shotgun (WGS) entry which is preliminary data.</text>
</comment>
<reference evidence="2" key="1">
    <citation type="submission" date="2021-04" db="EMBL/GenBank/DDBJ databases">
        <title>Whole genome sequencing of Enterococci isolates from hospitalized patients.</title>
        <authorList>
            <person name="Ogoti B.M."/>
            <person name="Onyambu F.G."/>
        </authorList>
    </citation>
    <scope>NUCLEOTIDE SEQUENCE</scope>
    <source>
        <strain evidence="2">242</strain>
    </source>
</reference>
<dbReference type="AlphaFoldDB" id="A0A941FJZ8"/>
<name>A0A941FJZ8_9BACI</name>
<evidence type="ECO:0000313" key="3">
    <source>
        <dbReference type="Proteomes" id="UP000680045"/>
    </source>
</evidence>
<feature type="compositionally biased region" description="Basic residues" evidence="1">
    <location>
        <begin position="86"/>
        <end position="102"/>
    </location>
</feature>
<evidence type="ECO:0000256" key="1">
    <source>
        <dbReference type="SAM" id="MobiDB-lite"/>
    </source>
</evidence>
<evidence type="ECO:0000313" key="2">
    <source>
        <dbReference type="EMBL" id="MBR8644831.1"/>
    </source>
</evidence>
<proteinExistence type="predicted"/>
<dbReference type="EMBL" id="JAGTPW010000017">
    <property type="protein sequence ID" value="MBR8644831.1"/>
    <property type="molecule type" value="Genomic_DNA"/>
</dbReference>
<dbReference type="Proteomes" id="UP000680045">
    <property type="component" value="Unassembled WGS sequence"/>
</dbReference>
<accession>A0A941FJZ8</accession>
<organism evidence="2 3">
    <name type="scientific">Peribacillus frigoritolerans</name>
    <dbReference type="NCBI Taxonomy" id="450367"/>
    <lineage>
        <taxon>Bacteria</taxon>
        <taxon>Bacillati</taxon>
        <taxon>Bacillota</taxon>
        <taxon>Bacilli</taxon>
        <taxon>Bacillales</taxon>
        <taxon>Bacillaceae</taxon>
        <taxon>Peribacillus</taxon>
    </lineage>
</organism>
<protein>
    <submittedName>
        <fullName evidence="2">Uncharacterized protein</fullName>
    </submittedName>
</protein>